<feature type="transmembrane region" description="Helical" evidence="5">
    <location>
        <begin position="172"/>
        <end position="191"/>
    </location>
</feature>
<dbReference type="GO" id="GO:0016020">
    <property type="term" value="C:membrane"/>
    <property type="evidence" value="ECO:0007669"/>
    <property type="project" value="UniProtKB-SubCell"/>
</dbReference>
<dbReference type="AlphaFoldDB" id="A0A9P4PT29"/>
<dbReference type="Pfam" id="PF01040">
    <property type="entry name" value="UbiA"/>
    <property type="match status" value="1"/>
</dbReference>
<dbReference type="Proteomes" id="UP000799764">
    <property type="component" value="Unassembled WGS sequence"/>
</dbReference>
<dbReference type="EMBL" id="MU001493">
    <property type="protein sequence ID" value="KAF2450850.1"/>
    <property type="molecule type" value="Genomic_DNA"/>
</dbReference>
<dbReference type="CDD" id="cd13965">
    <property type="entry name" value="PT_UbiA_3"/>
    <property type="match status" value="1"/>
</dbReference>
<comment type="subcellular location">
    <subcellularLocation>
        <location evidence="1">Membrane</location>
        <topology evidence="1">Multi-pass membrane protein</topology>
    </subcellularLocation>
</comment>
<dbReference type="PANTHER" id="PTHR42723:SF1">
    <property type="entry name" value="CHLOROPHYLL SYNTHASE, CHLOROPLASTIC"/>
    <property type="match status" value="1"/>
</dbReference>
<dbReference type="OrthoDB" id="434972at2759"/>
<comment type="caution">
    <text evidence="6">The sequence shown here is derived from an EMBL/GenBank/DDBJ whole genome shotgun (WGS) entry which is preliminary data.</text>
</comment>
<protein>
    <recommendedName>
        <fullName evidence="8">UbiA prenyltransferase</fullName>
    </recommendedName>
</protein>
<feature type="transmembrane region" description="Helical" evidence="5">
    <location>
        <begin position="38"/>
        <end position="59"/>
    </location>
</feature>
<evidence type="ECO:0000256" key="3">
    <source>
        <dbReference type="ARBA" id="ARBA00022989"/>
    </source>
</evidence>
<accession>A0A9P4PT29</accession>
<feature type="transmembrane region" description="Helical" evidence="5">
    <location>
        <begin position="269"/>
        <end position="287"/>
    </location>
</feature>
<dbReference type="PANTHER" id="PTHR42723">
    <property type="entry name" value="CHLOROPHYLL SYNTHASE"/>
    <property type="match status" value="1"/>
</dbReference>
<gene>
    <name evidence="6" type="ORF">P171DRAFT_460350</name>
</gene>
<name>A0A9P4PT29_9PLEO</name>
<evidence type="ECO:0000313" key="6">
    <source>
        <dbReference type="EMBL" id="KAF2450850.1"/>
    </source>
</evidence>
<feature type="transmembrane region" description="Helical" evidence="5">
    <location>
        <begin position="141"/>
        <end position="160"/>
    </location>
</feature>
<evidence type="ECO:0000256" key="5">
    <source>
        <dbReference type="SAM" id="Phobius"/>
    </source>
</evidence>
<dbReference type="GO" id="GO:0016765">
    <property type="term" value="F:transferase activity, transferring alkyl or aryl (other than methyl) groups"/>
    <property type="evidence" value="ECO:0007669"/>
    <property type="project" value="InterPro"/>
</dbReference>
<dbReference type="InterPro" id="IPR050475">
    <property type="entry name" value="Prenyltransferase_related"/>
</dbReference>
<feature type="transmembrane region" description="Helical" evidence="5">
    <location>
        <begin position="212"/>
        <end position="232"/>
    </location>
</feature>
<proteinExistence type="predicted"/>
<dbReference type="InterPro" id="IPR000537">
    <property type="entry name" value="UbiA_prenyltransferase"/>
</dbReference>
<keyword evidence="2 5" id="KW-0812">Transmembrane</keyword>
<organism evidence="6 7">
    <name type="scientific">Karstenula rhodostoma CBS 690.94</name>
    <dbReference type="NCBI Taxonomy" id="1392251"/>
    <lineage>
        <taxon>Eukaryota</taxon>
        <taxon>Fungi</taxon>
        <taxon>Dikarya</taxon>
        <taxon>Ascomycota</taxon>
        <taxon>Pezizomycotina</taxon>
        <taxon>Dothideomycetes</taxon>
        <taxon>Pleosporomycetidae</taxon>
        <taxon>Pleosporales</taxon>
        <taxon>Massarineae</taxon>
        <taxon>Didymosphaeriaceae</taxon>
        <taxon>Karstenula</taxon>
    </lineage>
</organism>
<keyword evidence="4 5" id="KW-0472">Membrane</keyword>
<evidence type="ECO:0000313" key="7">
    <source>
        <dbReference type="Proteomes" id="UP000799764"/>
    </source>
</evidence>
<evidence type="ECO:0000256" key="4">
    <source>
        <dbReference type="ARBA" id="ARBA00023136"/>
    </source>
</evidence>
<feature type="transmembrane region" description="Helical" evidence="5">
    <location>
        <begin position="238"/>
        <end position="257"/>
    </location>
</feature>
<evidence type="ECO:0000256" key="1">
    <source>
        <dbReference type="ARBA" id="ARBA00004141"/>
    </source>
</evidence>
<evidence type="ECO:0000256" key="2">
    <source>
        <dbReference type="ARBA" id="ARBA00022692"/>
    </source>
</evidence>
<keyword evidence="7" id="KW-1185">Reference proteome</keyword>
<keyword evidence="3 5" id="KW-1133">Transmembrane helix</keyword>
<sequence length="288" mass="31787">MGACWDGAREKECWGDWWPFAISFVRNPSVNNGETLDFYNIVLRLPYAIIWIWLQLLVLDLSNQRRVDSVVEDTLNKPWRPIPSGRLTEHHARQLLLASIPVTYILSQYTLGGTFETVALFVLNWIYNDLDASGNCILRNVLNALGITCIGAGARAVIAGGSSCTLDPDGQAWLVVCAGVVLTTIQAQDLYDQEGDSKRGRKTMPLVLGDGAARWLTAGPVLMWSVTIPAYWSAGSLVGWVVSLFPGAVVGARLLIFRDVKSDRKTFKLWALWLIGLYAMPAIKATFG</sequence>
<evidence type="ECO:0008006" key="8">
    <source>
        <dbReference type="Google" id="ProtNLM"/>
    </source>
</evidence>
<reference evidence="6" key="1">
    <citation type="journal article" date="2020" name="Stud. Mycol.">
        <title>101 Dothideomycetes genomes: a test case for predicting lifestyles and emergence of pathogens.</title>
        <authorList>
            <person name="Haridas S."/>
            <person name="Albert R."/>
            <person name="Binder M."/>
            <person name="Bloem J."/>
            <person name="Labutti K."/>
            <person name="Salamov A."/>
            <person name="Andreopoulos B."/>
            <person name="Baker S."/>
            <person name="Barry K."/>
            <person name="Bills G."/>
            <person name="Bluhm B."/>
            <person name="Cannon C."/>
            <person name="Castanera R."/>
            <person name="Culley D."/>
            <person name="Daum C."/>
            <person name="Ezra D."/>
            <person name="Gonzalez J."/>
            <person name="Henrissat B."/>
            <person name="Kuo A."/>
            <person name="Liang C."/>
            <person name="Lipzen A."/>
            <person name="Lutzoni F."/>
            <person name="Magnuson J."/>
            <person name="Mondo S."/>
            <person name="Nolan M."/>
            <person name="Ohm R."/>
            <person name="Pangilinan J."/>
            <person name="Park H.-J."/>
            <person name="Ramirez L."/>
            <person name="Alfaro M."/>
            <person name="Sun H."/>
            <person name="Tritt A."/>
            <person name="Yoshinaga Y."/>
            <person name="Zwiers L.-H."/>
            <person name="Turgeon B."/>
            <person name="Goodwin S."/>
            <person name="Spatafora J."/>
            <person name="Crous P."/>
            <person name="Grigoriev I."/>
        </authorList>
    </citation>
    <scope>NUCLEOTIDE SEQUENCE</scope>
    <source>
        <strain evidence="6">CBS 690.94</strain>
    </source>
</reference>